<evidence type="ECO:0000256" key="1">
    <source>
        <dbReference type="SAM" id="Phobius"/>
    </source>
</evidence>
<gene>
    <name evidence="2" type="ORF">PVAND_004958</name>
</gene>
<sequence>MYWNFGFFITISILVILNQFSSYNALNIEQQARRGRGKYIASNSERKLDSSSFSSYQTSTQGKYIADHNKWAYKPDNRGKYVHVHIPYNGGYGPFKNPYEHDGRDYVHDDKKYNDPFNVEVFTDKTPSIYREYGAPLFSSNF</sequence>
<keyword evidence="3" id="KW-1185">Reference proteome</keyword>
<keyword evidence="1" id="KW-0812">Transmembrane</keyword>
<dbReference type="AlphaFoldDB" id="A0A9J6BZ41"/>
<evidence type="ECO:0000313" key="2">
    <source>
        <dbReference type="EMBL" id="KAG5675018.1"/>
    </source>
</evidence>
<reference evidence="2" key="1">
    <citation type="submission" date="2021-03" db="EMBL/GenBank/DDBJ databases">
        <title>Chromosome level genome of the anhydrobiotic midge Polypedilum vanderplanki.</title>
        <authorList>
            <person name="Yoshida Y."/>
            <person name="Kikawada T."/>
            <person name="Gusev O."/>
        </authorList>
    </citation>
    <scope>NUCLEOTIDE SEQUENCE</scope>
    <source>
        <strain evidence="2">NIAS01</strain>
        <tissue evidence="2">Whole body or cell culture</tissue>
    </source>
</reference>
<accession>A0A9J6BZ41</accession>
<protein>
    <submittedName>
        <fullName evidence="2">Uncharacterized protein</fullName>
    </submittedName>
</protein>
<comment type="caution">
    <text evidence="2">The sequence shown here is derived from an EMBL/GenBank/DDBJ whole genome shotgun (WGS) entry which is preliminary data.</text>
</comment>
<proteinExistence type="predicted"/>
<dbReference type="OrthoDB" id="8037455at2759"/>
<keyword evidence="1" id="KW-1133">Transmembrane helix</keyword>
<dbReference type="Proteomes" id="UP001107558">
    <property type="component" value="Chromosome 2"/>
</dbReference>
<organism evidence="2 3">
    <name type="scientific">Polypedilum vanderplanki</name>
    <name type="common">Sleeping chironomid midge</name>
    <dbReference type="NCBI Taxonomy" id="319348"/>
    <lineage>
        <taxon>Eukaryota</taxon>
        <taxon>Metazoa</taxon>
        <taxon>Ecdysozoa</taxon>
        <taxon>Arthropoda</taxon>
        <taxon>Hexapoda</taxon>
        <taxon>Insecta</taxon>
        <taxon>Pterygota</taxon>
        <taxon>Neoptera</taxon>
        <taxon>Endopterygota</taxon>
        <taxon>Diptera</taxon>
        <taxon>Nematocera</taxon>
        <taxon>Chironomoidea</taxon>
        <taxon>Chironomidae</taxon>
        <taxon>Chironominae</taxon>
        <taxon>Polypedilum</taxon>
        <taxon>Polypedilum</taxon>
    </lineage>
</organism>
<feature type="transmembrane region" description="Helical" evidence="1">
    <location>
        <begin position="6"/>
        <end position="26"/>
    </location>
</feature>
<name>A0A9J6BZ41_POLVA</name>
<keyword evidence="1" id="KW-0472">Membrane</keyword>
<evidence type="ECO:0000313" key="3">
    <source>
        <dbReference type="Proteomes" id="UP001107558"/>
    </source>
</evidence>
<dbReference type="EMBL" id="JADBJN010000002">
    <property type="protein sequence ID" value="KAG5675018.1"/>
    <property type="molecule type" value="Genomic_DNA"/>
</dbReference>